<dbReference type="EMBL" id="MPRL01000133">
    <property type="protein sequence ID" value="OOZ38084.1"/>
    <property type="molecule type" value="Genomic_DNA"/>
</dbReference>
<accession>A0A1T2KZ63</accession>
<dbReference type="AlphaFoldDB" id="A0A1T2KZ63"/>
<name>A0A1T2KZ63_9GAMM</name>
<dbReference type="RefSeq" id="WP_078485195.1">
    <property type="nucleotide sequence ID" value="NZ_MPRL01000133.1"/>
</dbReference>
<evidence type="ECO:0000259" key="1">
    <source>
        <dbReference type="Pfam" id="PF18599"/>
    </source>
</evidence>
<dbReference type="Proteomes" id="UP000191110">
    <property type="component" value="Unassembled WGS sequence"/>
</dbReference>
<proteinExistence type="predicted"/>
<evidence type="ECO:0000313" key="3">
    <source>
        <dbReference type="Proteomes" id="UP000191110"/>
    </source>
</evidence>
<sequence>MSVELRNSFRVDDYAMRYSVFMPRLYNFCLSLGMEPDKMMPSRAFCSDENQGYPIIMIAKHFGTFPFNHGRVGGIVATDRHGPHAHHGEDLVIIQASHVGYEPETGEFGIYRRLQTEEHECSTDCGAICNVIDWYKREYDFACAQIKLDFIDGEHLVVIDNQLVSDEREEGLLLNFERLIDMERGLEAPVGQLSTARVYRASGEYVKRVGKMWPTYRKAIGRNLFPDLFTFHRDMGSNIDASRRINRNLIKSMPTILCSKFPPLSAAQVNVQVEFDRTFRSIVNEPAYRGKWVVFISGIHIDVSPSEGQIFPHTKYVPWAAYVQNDAGEGYTLEQDELFRVLANQSSENPNKIDLTEVIGNMKRDAEIKIRADADRYG</sequence>
<comment type="caution">
    <text evidence="2">The sequence shown here is derived from an EMBL/GenBank/DDBJ whole genome shotgun (WGS) entry which is preliminary data.</text>
</comment>
<keyword evidence="3" id="KW-1185">Reference proteome</keyword>
<dbReference type="Pfam" id="PF18599">
    <property type="entry name" value="LCIB_C_CA"/>
    <property type="match status" value="1"/>
</dbReference>
<gene>
    <name evidence="2" type="ORF">BOW53_16570</name>
</gene>
<evidence type="ECO:0000313" key="2">
    <source>
        <dbReference type="EMBL" id="OOZ38084.1"/>
    </source>
</evidence>
<dbReference type="InterPro" id="IPR040703">
    <property type="entry name" value="LCIB/C_CA"/>
</dbReference>
<organism evidence="2 3">
    <name type="scientific">Solemya pervernicosa gill symbiont</name>
    <dbReference type="NCBI Taxonomy" id="642797"/>
    <lineage>
        <taxon>Bacteria</taxon>
        <taxon>Pseudomonadati</taxon>
        <taxon>Pseudomonadota</taxon>
        <taxon>Gammaproteobacteria</taxon>
        <taxon>sulfur-oxidizing symbionts</taxon>
    </lineage>
</organism>
<feature type="domain" description="Limiting CO2-inducible protein B/C beta carbonyic anhydrase" evidence="1">
    <location>
        <begin position="20"/>
        <end position="155"/>
    </location>
</feature>
<protein>
    <recommendedName>
        <fullName evidence="1">Limiting CO2-inducible protein B/C beta carbonyic anhydrase domain-containing protein</fullName>
    </recommendedName>
</protein>
<reference evidence="2 3" key="1">
    <citation type="submission" date="2016-11" db="EMBL/GenBank/DDBJ databases">
        <title>Mixed transmission modes and dynamic genome evolution in an obligate animal-bacterial symbiosis.</title>
        <authorList>
            <person name="Russell S.L."/>
            <person name="Corbett-Detig R.B."/>
            <person name="Cavanaugh C.M."/>
        </authorList>
    </citation>
    <scope>NUCLEOTIDE SEQUENCE [LARGE SCALE GENOMIC DNA]</scope>
    <source>
        <strain evidence="2">Sveles-Q1</strain>
    </source>
</reference>